<dbReference type="Gene3D" id="2.60.200.10">
    <property type="match status" value="1"/>
</dbReference>
<dbReference type="OrthoDB" id="5973987at2759"/>
<dbReference type="InterPro" id="IPR008984">
    <property type="entry name" value="SMAD_FHA_dom_sf"/>
</dbReference>
<dbReference type="GO" id="GO:0006355">
    <property type="term" value="P:regulation of DNA-templated transcription"/>
    <property type="evidence" value="ECO:0007669"/>
    <property type="project" value="InterPro"/>
</dbReference>
<reference evidence="3" key="1">
    <citation type="submission" date="2020-09" db="EMBL/GenBank/DDBJ databases">
        <authorList>
            <person name="Kikuchi T."/>
        </authorList>
    </citation>
    <scope>NUCLEOTIDE SEQUENCE</scope>
    <source>
        <strain evidence="3">SH1</strain>
    </source>
</reference>
<dbReference type="PANTHER" id="PTHR22742">
    <property type="entry name" value="EXPANSION, ISOFORM A-RELATED"/>
    <property type="match status" value="1"/>
</dbReference>
<dbReference type="InterPro" id="IPR001132">
    <property type="entry name" value="SMAD_dom_Dwarfin-type"/>
</dbReference>
<dbReference type="SUPFAM" id="SSF49879">
    <property type="entry name" value="SMAD/FHA domain"/>
    <property type="match status" value="1"/>
</dbReference>
<dbReference type="GO" id="GO:0009791">
    <property type="term" value="P:post-embryonic development"/>
    <property type="evidence" value="ECO:0007669"/>
    <property type="project" value="UniProtKB-ARBA"/>
</dbReference>
<comment type="caution">
    <text evidence="3">The sequence shown here is derived from an EMBL/GenBank/DDBJ whole genome shotgun (WGS) entry which is preliminary data.</text>
</comment>
<dbReference type="AlphaFoldDB" id="A0A811LM32"/>
<dbReference type="GO" id="GO:0050793">
    <property type="term" value="P:regulation of developmental process"/>
    <property type="evidence" value="ECO:0007669"/>
    <property type="project" value="UniProtKB-ARBA"/>
</dbReference>
<feature type="domain" description="MH2" evidence="2">
    <location>
        <begin position="49"/>
        <end position="249"/>
    </location>
</feature>
<feature type="region of interest" description="Disordered" evidence="1">
    <location>
        <begin position="388"/>
        <end position="415"/>
    </location>
</feature>
<evidence type="ECO:0000256" key="1">
    <source>
        <dbReference type="SAM" id="MobiDB-lite"/>
    </source>
</evidence>
<evidence type="ECO:0000313" key="3">
    <source>
        <dbReference type="EMBL" id="CAD5229159.1"/>
    </source>
</evidence>
<dbReference type="SMART" id="SM00524">
    <property type="entry name" value="DWB"/>
    <property type="match status" value="1"/>
</dbReference>
<feature type="compositionally biased region" description="Polar residues" evidence="1">
    <location>
        <begin position="388"/>
        <end position="407"/>
    </location>
</feature>
<dbReference type="GO" id="GO:0051239">
    <property type="term" value="P:regulation of multicellular organismal process"/>
    <property type="evidence" value="ECO:0007669"/>
    <property type="project" value="UniProtKB-ARBA"/>
</dbReference>
<dbReference type="Pfam" id="PF02852">
    <property type="entry name" value="Pyr_redox_dim"/>
    <property type="match status" value="1"/>
</dbReference>
<dbReference type="InterPro" id="IPR017855">
    <property type="entry name" value="SMAD-like_dom_sf"/>
</dbReference>
<gene>
    <name evidence="3" type="ORF">BOKJ2_LOCUS13218</name>
</gene>
<name>A0A811LM32_9BILA</name>
<feature type="region of interest" description="Disordered" evidence="1">
    <location>
        <begin position="316"/>
        <end position="346"/>
    </location>
</feature>
<dbReference type="Pfam" id="PF03166">
    <property type="entry name" value="MH2"/>
    <property type="match status" value="1"/>
</dbReference>
<proteinExistence type="predicted"/>
<dbReference type="InterPro" id="IPR016156">
    <property type="entry name" value="FAD/NAD-linked_Rdtase_dimer_sf"/>
</dbReference>
<dbReference type="InterPro" id="IPR004099">
    <property type="entry name" value="Pyr_nucl-diS_OxRdtase_dimer"/>
</dbReference>
<organism evidence="3 4">
    <name type="scientific">Bursaphelenchus okinawaensis</name>
    <dbReference type="NCBI Taxonomy" id="465554"/>
    <lineage>
        <taxon>Eukaryota</taxon>
        <taxon>Metazoa</taxon>
        <taxon>Ecdysozoa</taxon>
        <taxon>Nematoda</taxon>
        <taxon>Chromadorea</taxon>
        <taxon>Rhabditida</taxon>
        <taxon>Tylenchina</taxon>
        <taxon>Tylenchomorpha</taxon>
        <taxon>Aphelenchoidea</taxon>
        <taxon>Aphelenchoididae</taxon>
        <taxon>Bursaphelenchus</taxon>
    </lineage>
</organism>
<dbReference type="PANTHER" id="PTHR22742:SF2">
    <property type="entry name" value="EXPANSION, ISOFORM A-RELATED"/>
    <property type="match status" value="1"/>
</dbReference>
<dbReference type="Proteomes" id="UP000783686">
    <property type="component" value="Unassembled WGS sequence"/>
</dbReference>
<protein>
    <recommendedName>
        <fullName evidence="2">MH2 domain-containing protein</fullName>
    </recommendedName>
</protein>
<dbReference type="PROSITE" id="PS51076">
    <property type="entry name" value="MH2"/>
    <property type="match status" value="1"/>
</dbReference>
<dbReference type="SUPFAM" id="SSF55424">
    <property type="entry name" value="FAD/NAD-linked reductases, dimerisation (C-terminal) domain"/>
    <property type="match status" value="1"/>
</dbReference>
<evidence type="ECO:0000313" key="4">
    <source>
        <dbReference type="Proteomes" id="UP000614601"/>
    </source>
</evidence>
<keyword evidence="4" id="KW-1185">Reference proteome</keyword>
<dbReference type="EMBL" id="CAJFCW020000006">
    <property type="protein sequence ID" value="CAG9125916.1"/>
    <property type="molecule type" value="Genomic_DNA"/>
</dbReference>
<dbReference type="Proteomes" id="UP000614601">
    <property type="component" value="Unassembled WGS sequence"/>
</dbReference>
<evidence type="ECO:0000259" key="2">
    <source>
        <dbReference type="PROSITE" id="PS51076"/>
    </source>
</evidence>
<sequence>MQRRRANQLNKAKNSFSEDVWTDVNTFILDNVNEVLVRLQDGSLDDDIWGKIILMEKGRRLAKAYLRQSTLIVDGGDEEFDGKTLGFNYFASTHADHQIQEFREKIGDGVIIKMDNGNLKAMAGGSTPVIVQNVRDSVGRNVCMSEGLIQSHGRLPCRSNDYNSKENNVVKIFDIKKFERYVKSLKLESESEKQHLLGRSCVRIALVKDGQEMAKTPCWFMIINIIAVDMIKDRISELSSVPQVLPQLQQQFSTADLTQLLLSAMQRQQLSQLASSTSIDLLQLASLAGSLAPSGAQTPVLAPKASKRSKRLLNRLKSQDSEESDVEQSSGCSSEPSEKESCCSSSISSDGEALKRSFDKLHVSSDRKAYRPRLDTVLKMYDKQKSASVTSGYSSPVENFDSWGSSKTKSETYEGDGGELVEFQEKPESRPSKLCRSAKTTDFKQLLEASNHNGGSDARFRRFNFEQIHLAPEKAKWPQDKKQRLASRFLNQSDSRIRQPLGRLLHGMSSGRRKLSVSSEKEAIDRYGKDNITIYRSKFNPMYYAVCKHKEPALFKLICAGPEEKVVGVHILGQGADEILQGFGVAVKMGATKKQFDECVALHPTSAEELVTLRGGSKPQ</sequence>
<dbReference type="EMBL" id="CAJFDH010000006">
    <property type="protein sequence ID" value="CAD5229159.1"/>
    <property type="molecule type" value="Genomic_DNA"/>
</dbReference>
<dbReference type="Gene3D" id="3.30.390.30">
    <property type="match status" value="1"/>
</dbReference>
<accession>A0A811LM32</accession>